<feature type="region of interest" description="Disordered" evidence="1">
    <location>
        <begin position="19"/>
        <end position="51"/>
    </location>
</feature>
<sequence>MEGCGGGGKQGYNICKKQNVKKNAQRPGRDQTAGLDGGHNGRTGEEEKEENGEIFIISVSSEEEKGGCRFPQKETCFQNVFFSTPSPPPFSLTSCFDVKIFPVAVERFGTILFTFQTRINIDGAPALSLFDVKIGGRTHLNDENLHGTIGTLSIDVTIPLITVNDPTVNIEISPFDIKVTTLDVYAWYPLNGEET</sequence>
<accession>A0AAV7QFU2</accession>
<protein>
    <recommendedName>
        <fullName evidence="4">Late embryogenesis abundant protein LEA-2 subgroup domain-containing protein</fullName>
    </recommendedName>
</protein>
<dbReference type="Proteomes" id="UP001066276">
    <property type="component" value="Chromosome 6"/>
</dbReference>
<dbReference type="EMBL" id="JANPWB010000010">
    <property type="protein sequence ID" value="KAJ1137944.1"/>
    <property type="molecule type" value="Genomic_DNA"/>
</dbReference>
<reference evidence="2" key="1">
    <citation type="journal article" date="2022" name="bioRxiv">
        <title>Sequencing and chromosome-scale assembly of the giantPleurodeles waltlgenome.</title>
        <authorList>
            <person name="Brown T."/>
            <person name="Elewa A."/>
            <person name="Iarovenko S."/>
            <person name="Subramanian E."/>
            <person name="Araus A.J."/>
            <person name="Petzold A."/>
            <person name="Susuki M."/>
            <person name="Suzuki K.-i.T."/>
            <person name="Hayashi T."/>
            <person name="Toyoda A."/>
            <person name="Oliveira C."/>
            <person name="Osipova E."/>
            <person name="Leigh N.D."/>
            <person name="Simon A."/>
            <person name="Yun M.H."/>
        </authorList>
    </citation>
    <scope>NUCLEOTIDE SEQUENCE</scope>
    <source>
        <strain evidence="2">20211129_DDA</strain>
        <tissue evidence="2">Liver</tissue>
    </source>
</reference>
<dbReference type="AlphaFoldDB" id="A0AAV7QFU2"/>
<proteinExistence type="predicted"/>
<keyword evidence="3" id="KW-1185">Reference proteome</keyword>
<evidence type="ECO:0008006" key="4">
    <source>
        <dbReference type="Google" id="ProtNLM"/>
    </source>
</evidence>
<organism evidence="2 3">
    <name type="scientific">Pleurodeles waltl</name>
    <name type="common">Iberian ribbed newt</name>
    <dbReference type="NCBI Taxonomy" id="8319"/>
    <lineage>
        <taxon>Eukaryota</taxon>
        <taxon>Metazoa</taxon>
        <taxon>Chordata</taxon>
        <taxon>Craniata</taxon>
        <taxon>Vertebrata</taxon>
        <taxon>Euteleostomi</taxon>
        <taxon>Amphibia</taxon>
        <taxon>Batrachia</taxon>
        <taxon>Caudata</taxon>
        <taxon>Salamandroidea</taxon>
        <taxon>Salamandridae</taxon>
        <taxon>Pleurodelinae</taxon>
        <taxon>Pleurodeles</taxon>
    </lineage>
</organism>
<evidence type="ECO:0000256" key="1">
    <source>
        <dbReference type="SAM" id="MobiDB-lite"/>
    </source>
</evidence>
<gene>
    <name evidence="2" type="ORF">NDU88_004338</name>
</gene>
<evidence type="ECO:0000313" key="2">
    <source>
        <dbReference type="EMBL" id="KAJ1137944.1"/>
    </source>
</evidence>
<name>A0AAV7QFU2_PLEWA</name>
<comment type="caution">
    <text evidence="2">The sequence shown here is derived from an EMBL/GenBank/DDBJ whole genome shotgun (WGS) entry which is preliminary data.</text>
</comment>
<evidence type="ECO:0000313" key="3">
    <source>
        <dbReference type="Proteomes" id="UP001066276"/>
    </source>
</evidence>